<dbReference type="VEuPathDB" id="VectorBase:ASIC004251"/>
<gene>
    <name evidence="1" type="ORF">ZHAS_00004251</name>
</gene>
<reference evidence="1 3" key="1">
    <citation type="journal article" date="2014" name="BMC Genomics">
        <title>Genome sequence of Anopheles sinensis provides insight into genetics basis of mosquito competence for malaria parasites.</title>
        <authorList>
            <person name="Zhou D."/>
            <person name="Zhang D."/>
            <person name="Ding G."/>
            <person name="Shi L."/>
            <person name="Hou Q."/>
            <person name="Ye Y."/>
            <person name="Xu Y."/>
            <person name="Zhou H."/>
            <person name="Xiong C."/>
            <person name="Li S."/>
            <person name="Yu J."/>
            <person name="Hong S."/>
            <person name="Yu X."/>
            <person name="Zou P."/>
            <person name="Chen C."/>
            <person name="Chang X."/>
            <person name="Wang W."/>
            <person name="Lv Y."/>
            <person name="Sun Y."/>
            <person name="Ma L."/>
            <person name="Shen B."/>
            <person name="Zhu C."/>
        </authorList>
    </citation>
    <scope>NUCLEOTIDE SEQUENCE [LARGE SCALE GENOMIC DNA]</scope>
</reference>
<name>A0A084VGG1_ANOSI</name>
<dbReference type="EMBL" id="ATLV01012890">
    <property type="status" value="NOT_ANNOTATED_CDS"/>
    <property type="molecule type" value="Genomic_DNA"/>
</dbReference>
<accession>A0A084VGG1</accession>
<organism evidence="1">
    <name type="scientific">Anopheles sinensis</name>
    <name type="common">Mosquito</name>
    <dbReference type="NCBI Taxonomy" id="74873"/>
    <lineage>
        <taxon>Eukaryota</taxon>
        <taxon>Metazoa</taxon>
        <taxon>Ecdysozoa</taxon>
        <taxon>Arthropoda</taxon>
        <taxon>Hexapoda</taxon>
        <taxon>Insecta</taxon>
        <taxon>Pterygota</taxon>
        <taxon>Neoptera</taxon>
        <taxon>Endopterygota</taxon>
        <taxon>Diptera</taxon>
        <taxon>Nematocera</taxon>
        <taxon>Culicoidea</taxon>
        <taxon>Culicidae</taxon>
        <taxon>Anophelinae</taxon>
        <taxon>Anopheles</taxon>
    </lineage>
</organism>
<keyword evidence="3" id="KW-1185">Reference proteome</keyword>
<evidence type="ECO:0000313" key="2">
    <source>
        <dbReference type="EnsemblMetazoa" id="ASIC004251-PA"/>
    </source>
</evidence>
<dbReference type="Proteomes" id="UP000030765">
    <property type="component" value="Unassembled WGS sequence"/>
</dbReference>
<evidence type="ECO:0000313" key="1">
    <source>
        <dbReference type="EMBL" id="KFB37055.1"/>
    </source>
</evidence>
<sequence>MDAPPTKPNNLVIGPEPLKCRKERGRYRSGRVTFALRSSASHLTLTKQRKSTRKLDFSPTALMAGRSPPPHWLADKHFSWTQVAAAIFTPLLTPTHGDTLRYDLTVTVWC</sequence>
<dbReference type="EnsemblMetazoa" id="ASIC004251-RA">
    <property type="protein sequence ID" value="ASIC004251-PA"/>
    <property type="gene ID" value="ASIC004251"/>
</dbReference>
<protein>
    <submittedName>
        <fullName evidence="1 2">Uncharacterized protein</fullName>
    </submittedName>
</protein>
<dbReference type="EMBL" id="KE524824">
    <property type="protein sequence ID" value="KFB37055.1"/>
    <property type="molecule type" value="Genomic_DNA"/>
</dbReference>
<proteinExistence type="predicted"/>
<reference evidence="2" key="2">
    <citation type="submission" date="2020-05" db="UniProtKB">
        <authorList>
            <consortium name="EnsemblMetazoa"/>
        </authorList>
    </citation>
    <scope>IDENTIFICATION</scope>
</reference>
<dbReference type="AlphaFoldDB" id="A0A084VGG1"/>
<evidence type="ECO:0000313" key="3">
    <source>
        <dbReference type="Proteomes" id="UP000030765"/>
    </source>
</evidence>